<evidence type="ECO:0008006" key="3">
    <source>
        <dbReference type="Google" id="ProtNLM"/>
    </source>
</evidence>
<dbReference type="AlphaFoldDB" id="A0A0U0YNX0"/>
<accession>A0A0U0YNX0</accession>
<reference evidence="1 2" key="1">
    <citation type="submission" date="2015-03" db="EMBL/GenBank/DDBJ databases">
        <authorList>
            <person name="Murphy D."/>
        </authorList>
    </citation>
    <scope>NUCLEOTIDE SEQUENCE [LARGE SCALE GENOMIC DNA]</scope>
    <source>
        <strain evidence="1 2">PAP088</strain>
    </source>
</reference>
<name>A0A0U0YNX0_9MYCO</name>
<gene>
    <name evidence="1" type="ORF">ERS075579_01697</name>
</gene>
<proteinExistence type="predicted"/>
<evidence type="ECO:0000313" key="2">
    <source>
        <dbReference type="Proteomes" id="UP000045782"/>
    </source>
</evidence>
<dbReference type="RefSeq" id="WP_005064646.1">
    <property type="nucleotide sequence ID" value="NZ_CP014951.1"/>
</dbReference>
<protein>
    <recommendedName>
        <fullName evidence="3">SnoaL-like domain-containing protein</fullName>
    </recommendedName>
</protein>
<dbReference type="EMBL" id="CSWP01000003">
    <property type="protein sequence ID" value="CPV45898.1"/>
    <property type="molecule type" value="Genomic_DNA"/>
</dbReference>
<dbReference type="Proteomes" id="UP000045782">
    <property type="component" value="Unassembled WGS sequence"/>
</dbReference>
<evidence type="ECO:0000313" key="1">
    <source>
        <dbReference type="EMBL" id="CPV45898.1"/>
    </source>
</evidence>
<sequence length="109" mass="12264">MPSPTDDFTRITDPAVERALRAWQQADSTNWLEAFVDQPGLTDDGALRDFGAFSAEIGNEYFTSIEKVSPDGHTVTGQFHSKTWGNFRTFFRFVPDESGKFRQLDIGQA</sequence>
<organism evidence="1 2">
    <name type="scientific">Mycobacteroides abscessus</name>
    <dbReference type="NCBI Taxonomy" id="36809"/>
    <lineage>
        <taxon>Bacteria</taxon>
        <taxon>Bacillati</taxon>
        <taxon>Actinomycetota</taxon>
        <taxon>Actinomycetes</taxon>
        <taxon>Mycobacteriales</taxon>
        <taxon>Mycobacteriaceae</taxon>
        <taxon>Mycobacteroides</taxon>
    </lineage>
</organism>